<dbReference type="AlphaFoldDB" id="A0A6M5YC90"/>
<dbReference type="Gene3D" id="2.40.128.520">
    <property type="match status" value="1"/>
</dbReference>
<dbReference type="PANTHER" id="PTHR36919:SF2">
    <property type="entry name" value="BLL6627 PROTEIN"/>
    <property type="match status" value="1"/>
</dbReference>
<name>A0A6M5YC90_9BACT</name>
<evidence type="ECO:0000259" key="2">
    <source>
        <dbReference type="Pfam" id="PF09917"/>
    </source>
</evidence>
<dbReference type="EMBL" id="CP053435">
    <property type="protein sequence ID" value="QJW90522.1"/>
    <property type="molecule type" value="Genomic_DNA"/>
</dbReference>
<feature type="signal peptide" evidence="1">
    <location>
        <begin position="1"/>
        <end position="20"/>
    </location>
</feature>
<dbReference type="PANTHER" id="PTHR36919">
    <property type="entry name" value="BLR1215 PROTEIN"/>
    <property type="match status" value="1"/>
</dbReference>
<proteinExistence type="predicted"/>
<dbReference type="Proteomes" id="UP000502756">
    <property type="component" value="Chromosome"/>
</dbReference>
<evidence type="ECO:0000313" key="4">
    <source>
        <dbReference type="Proteomes" id="UP000502756"/>
    </source>
</evidence>
<feature type="chain" id="PRO_5026887688" evidence="1">
    <location>
        <begin position="21"/>
        <end position="150"/>
    </location>
</feature>
<accession>A0A6M5YC90</accession>
<keyword evidence="4" id="KW-1185">Reference proteome</keyword>
<evidence type="ECO:0000313" key="3">
    <source>
        <dbReference type="EMBL" id="QJW90522.1"/>
    </source>
</evidence>
<dbReference type="RefSeq" id="WP_171740366.1">
    <property type="nucleotide sequence ID" value="NZ_CP053435.1"/>
</dbReference>
<evidence type="ECO:0000256" key="1">
    <source>
        <dbReference type="SAM" id="SignalP"/>
    </source>
</evidence>
<protein>
    <submittedName>
        <fullName evidence="3">DUF2147 domain-containing protein</fullName>
    </submittedName>
</protein>
<sequence length="150" mass="17237">MNKFRLVAILLLFSITLSSATEPNDPDAIVGRWLSARKRNQVQIYKHGNRYFGKLVWMKEPTYAASNKPRMDDNNPDEKLRTRPLLNLMIMSNLDFKGGNVWNDGQIYNPEDGKTYGCEVTLKDPNTLDVRGYVLGIPFLGKTQSWTRVR</sequence>
<dbReference type="KEGG" id="stae:HNV11_14615"/>
<gene>
    <name evidence="3" type="ORF">HNV11_14615</name>
</gene>
<reference evidence="3 4" key="1">
    <citation type="submission" date="2020-05" db="EMBL/GenBank/DDBJ databases">
        <title>Genome sequencing of Spirosoma sp. TS118.</title>
        <authorList>
            <person name="Lee J.-H."/>
            <person name="Jeong S."/>
            <person name="Zhao L."/>
            <person name="Jung J.-H."/>
            <person name="Kim M.-K."/>
            <person name="Lim S."/>
        </authorList>
    </citation>
    <scope>NUCLEOTIDE SEQUENCE [LARGE SCALE GENOMIC DNA]</scope>
    <source>
        <strain evidence="3 4">TS118</strain>
    </source>
</reference>
<feature type="domain" description="DUF2147" evidence="2">
    <location>
        <begin position="31"/>
        <end position="148"/>
    </location>
</feature>
<keyword evidence="1" id="KW-0732">Signal</keyword>
<organism evidence="3 4">
    <name type="scientific">Spirosoma taeanense</name>
    <dbReference type="NCBI Taxonomy" id="2735870"/>
    <lineage>
        <taxon>Bacteria</taxon>
        <taxon>Pseudomonadati</taxon>
        <taxon>Bacteroidota</taxon>
        <taxon>Cytophagia</taxon>
        <taxon>Cytophagales</taxon>
        <taxon>Cytophagaceae</taxon>
        <taxon>Spirosoma</taxon>
    </lineage>
</organism>
<dbReference type="InterPro" id="IPR019223">
    <property type="entry name" value="DUF2147"/>
</dbReference>
<dbReference type="Pfam" id="PF09917">
    <property type="entry name" value="DUF2147"/>
    <property type="match status" value="1"/>
</dbReference>